<dbReference type="Proteomes" id="UP000433652">
    <property type="component" value="Unassembled WGS sequence"/>
</dbReference>
<organism evidence="3 4">
    <name type="scientific">Croceibacterium salegens</name>
    <dbReference type="NCBI Taxonomy" id="1737568"/>
    <lineage>
        <taxon>Bacteria</taxon>
        <taxon>Pseudomonadati</taxon>
        <taxon>Pseudomonadota</taxon>
        <taxon>Alphaproteobacteria</taxon>
        <taxon>Sphingomonadales</taxon>
        <taxon>Erythrobacteraceae</taxon>
        <taxon>Croceibacterium</taxon>
    </lineage>
</organism>
<reference evidence="3 4" key="1">
    <citation type="submission" date="2019-12" db="EMBL/GenBank/DDBJ databases">
        <title>Genomic-based taxomic classification of the family Erythrobacteraceae.</title>
        <authorList>
            <person name="Xu L."/>
        </authorList>
    </citation>
    <scope>NUCLEOTIDE SEQUENCE [LARGE SCALE GENOMIC DNA]</scope>
    <source>
        <strain evidence="3 4">MCCC 1K01500</strain>
    </source>
</reference>
<dbReference type="EMBL" id="WTYM01000038">
    <property type="protein sequence ID" value="MXO59736.1"/>
    <property type="molecule type" value="Genomic_DNA"/>
</dbReference>
<dbReference type="Pfam" id="PF00106">
    <property type="entry name" value="adh_short"/>
    <property type="match status" value="1"/>
</dbReference>
<dbReference type="OrthoDB" id="658698at2"/>
<proteinExistence type="inferred from homology"/>
<dbReference type="GO" id="GO:0016491">
    <property type="term" value="F:oxidoreductase activity"/>
    <property type="evidence" value="ECO:0007669"/>
    <property type="project" value="UniProtKB-KW"/>
</dbReference>
<dbReference type="PANTHER" id="PTHR43669:SF3">
    <property type="entry name" value="ALCOHOL DEHYDROGENASE, PUTATIVE (AFU_ORTHOLOGUE AFUA_3G03445)-RELATED"/>
    <property type="match status" value="1"/>
</dbReference>
<dbReference type="PANTHER" id="PTHR43669">
    <property type="entry name" value="5-KETO-D-GLUCONATE 5-REDUCTASE"/>
    <property type="match status" value="1"/>
</dbReference>
<keyword evidence="4" id="KW-1185">Reference proteome</keyword>
<dbReference type="InterPro" id="IPR036291">
    <property type="entry name" value="NAD(P)-bd_dom_sf"/>
</dbReference>
<name>A0A6I4SY08_9SPHN</name>
<dbReference type="RefSeq" id="WP_159794460.1">
    <property type="nucleotide sequence ID" value="NZ_WTYM01000038.1"/>
</dbReference>
<dbReference type="Gene3D" id="3.40.50.720">
    <property type="entry name" value="NAD(P)-binding Rossmann-like Domain"/>
    <property type="match status" value="1"/>
</dbReference>
<dbReference type="InterPro" id="IPR002347">
    <property type="entry name" value="SDR_fam"/>
</dbReference>
<comment type="caution">
    <text evidence="3">The sequence shown here is derived from an EMBL/GenBank/DDBJ whole genome shotgun (WGS) entry which is preliminary data.</text>
</comment>
<dbReference type="PRINTS" id="PR00081">
    <property type="entry name" value="GDHRDH"/>
</dbReference>
<evidence type="ECO:0000313" key="4">
    <source>
        <dbReference type="Proteomes" id="UP000433652"/>
    </source>
</evidence>
<evidence type="ECO:0000313" key="3">
    <source>
        <dbReference type="EMBL" id="MXO59736.1"/>
    </source>
</evidence>
<dbReference type="SUPFAM" id="SSF51735">
    <property type="entry name" value="NAD(P)-binding Rossmann-fold domains"/>
    <property type="match status" value="1"/>
</dbReference>
<evidence type="ECO:0000256" key="1">
    <source>
        <dbReference type="ARBA" id="ARBA00006484"/>
    </source>
</evidence>
<gene>
    <name evidence="3" type="ORF">GRI89_09310</name>
</gene>
<accession>A0A6I4SY08</accession>
<sequence length="265" mass="27880">MSMLDGHVAMVTGAGRGFGRAIAERFSAEGAKVALLARSAGEIGEVAAVIGPAALAVPCDVTDPRSVDSAIATVSSELGAIDILVSNAGVPGPFGPLWEVDPEQWWQAQAVHIRAPMLLLNRLLPGMIERGRGHAVCVSAKAARIVAPNLSAYCTGKIAQNRIVAEAAAELDGTGVAVFAIDPGFVFTQLARDTMEDPAAQKHLTGMVERLRHRENEPGADDDLARCADRVLALVSGKYDLLSGNYYELDDDLDKALAERKAAQG</sequence>
<protein>
    <submittedName>
        <fullName evidence="3">SDR family NAD(P)-dependent oxidoreductase</fullName>
    </submittedName>
</protein>
<comment type="similarity">
    <text evidence="1">Belongs to the short-chain dehydrogenases/reductases (SDR) family.</text>
</comment>
<dbReference type="AlphaFoldDB" id="A0A6I4SY08"/>
<keyword evidence="2" id="KW-0560">Oxidoreductase</keyword>
<evidence type="ECO:0000256" key="2">
    <source>
        <dbReference type="ARBA" id="ARBA00023002"/>
    </source>
</evidence>
<dbReference type="CDD" id="cd05233">
    <property type="entry name" value="SDR_c"/>
    <property type="match status" value="1"/>
</dbReference>